<gene>
    <name evidence="3" type="ORF">QR680_002619</name>
</gene>
<organism evidence="3 4">
    <name type="scientific">Steinernema hermaphroditum</name>
    <dbReference type="NCBI Taxonomy" id="289476"/>
    <lineage>
        <taxon>Eukaryota</taxon>
        <taxon>Metazoa</taxon>
        <taxon>Ecdysozoa</taxon>
        <taxon>Nematoda</taxon>
        <taxon>Chromadorea</taxon>
        <taxon>Rhabditida</taxon>
        <taxon>Tylenchina</taxon>
        <taxon>Panagrolaimomorpha</taxon>
        <taxon>Strongyloidoidea</taxon>
        <taxon>Steinernematidae</taxon>
        <taxon>Steinernema</taxon>
    </lineage>
</organism>
<feature type="coiled-coil region" evidence="1">
    <location>
        <begin position="637"/>
        <end position="702"/>
    </location>
</feature>
<feature type="region of interest" description="Disordered" evidence="2">
    <location>
        <begin position="440"/>
        <end position="474"/>
    </location>
</feature>
<dbReference type="AlphaFoldDB" id="A0AA39LII1"/>
<dbReference type="Proteomes" id="UP001175271">
    <property type="component" value="Unassembled WGS sequence"/>
</dbReference>
<feature type="region of interest" description="Disordered" evidence="2">
    <location>
        <begin position="173"/>
        <end position="203"/>
    </location>
</feature>
<feature type="compositionally biased region" description="Basic and acidic residues" evidence="2">
    <location>
        <begin position="543"/>
        <end position="554"/>
    </location>
</feature>
<feature type="compositionally biased region" description="Polar residues" evidence="2">
    <location>
        <begin position="451"/>
        <end position="462"/>
    </location>
</feature>
<feature type="compositionally biased region" description="Basic and acidic residues" evidence="2">
    <location>
        <begin position="21"/>
        <end position="30"/>
    </location>
</feature>
<feature type="region of interest" description="Disordered" evidence="2">
    <location>
        <begin position="535"/>
        <end position="556"/>
    </location>
</feature>
<dbReference type="EMBL" id="JAUCMV010000005">
    <property type="protein sequence ID" value="KAK0398493.1"/>
    <property type="molecule type" value="Genomic_DNA"/>
</dbReference>
<proteinExistence type="predicted"/>
<keyword evidence="4" id="KW-1185">Reference proteome</keyword>
<dbReference type="InterPro" id="IPR007727">
    <property type="entry name" value="Spo12"/>
</dbReference>
<feature type="region of interest" description="Disordered" evidence="2">
    <location>
        <begin position="568"/>
        <end position="588"/>
    </location>
</feature>
<feature type="compositionally biased region" description="Polar residues" evidence="2">
    <location>
        <begin position="347"/>
        <end position="359"/>
    </location>
</feature>
<evidence type="ECO:0000313" key="3">
    <source>
        <dbReference type="EMBL" id="KAK0398493.1"/>
    </source>
</evidence>
<accession>A0AA39LII1</accession>
<feature type="region of interest" description="Disordered" evidence="2">
    <location>
        <begin position="1"/>
        <end position="35"/>
    </location>
</feature>
<dbReference type="Pfam" id="PF05032">
    <property type="entry name" value="Spo12"/>
    <property type="match status" value="1"/>
</dbReference>
<keyword evidence="1" id="KW-0175">Coiled coil</keyword>
<comment type="caution">
    <text evidence="3">The sequence shown here is derived from an EMBL/GenBank/DDBJ whole genome shotgun (WGS) entry which is preliminary data.</text>
</comment>
<feature type="compositionally biased region" description="Polar residues" evidence="2">
    <location>
        <begin position="1"/>
        <end position="20"/>
    </location>
</feature>
<evidence type="ECO:0000313" key="4">
    <source>
        <dbReference type="Proteomes" id="UP001175271"/>
    </source>
</evidence>
<reference evidence="3" key="1">
    <citation type="submission" date="2023-06" db="EMBL/GenBank/DDBJ databases">
        <title>Genomic analysis of the entomopathogenic nematode Steinernema hermaphroditum.</title>
        <authorList>
            <person name="Schwarz E.M."/>
            <person name="Heppert J.K."/>
            <person name="Baniya A."/>
            <person name="Schwartz H.T."/>
            <person name="Tan C.-H."/>
            <person name="Antoshechkin I."/>
            <person name="Sternberg P.W."/>
            <person name="Goodrich-Blair H."/>
            <person name="Dillman A.R."/>
        </authorList>
    </citation>
    <scope>NUCLEOTIDE SEQUENCE</scope>
    <source>
        <strain evidence="3">PS9179</strain>
        <tissue evidence="3">Whole animal</tissue>
    </source>
</reference>
<evidence type="ECO:0000256" key="2">
    <source>
        <dbReference type="SAM" id="MobiDB-lite"/>
    </source>
</evidence>
<protein>
    <submittedName>
        <fullName evidence="3">Uncharacterized protein</fullName>
    </submittedName>
</protein>
<feature type="region of interest" description="Disordered" evidence="2">
    <location>
        <begin position="315"/>
        <end position="370"/>
    </location>
</feature>
<evidence type="ECO:0000256" key="1">
    <source>
        <dbReference type="SAM" id="Coils"/>
    </source>
</evidence>
<sequence>MSSTNNNSTPVENVAPQSPEQNKETQKLADPKATPAIVRARQQRREFLVSSPSDSLLSPCTKKLVGRTARTQVSHPINILRAKQQMGIPKMADLNDQGSASEEQQNADAESVLRFGGLSRLLPMICFLNCLNNSGSHLCYCRTTQEGMGYAIRHDPSRFPLLHLSISEIAMPTSNSSEETSRWNCETERTNSSRTTEFGTRGDDLRNAMSDGDLLDCSTPYSHYPFMSARGMDFVFERSASRIPSYSYETSRHRRPSLAQISQVSVDSNFSARLDQPSLKVERIRLKSINCKLSAKLEVRRRAERRRFKETKCQFRLKSSDSSETDSPLHRPKSNSCSVRRSKRGSPETSELRLTSSSGAEDDDEQEVSDDRNTFVNNLSDQLRLFAVDNGHIDNSPTHKSPKVPYLQLNTQYSDSSPRQSGSSKRDIFEKLSYESEMREVLKGDAKSPVEPNSPQEASAHSTPPHIVFERDENGDFRPAPSYFRIHRASLPTFSLKDSEFGRPAAESFKRRSTIFEENNISFVTDDFATPIVNGDNEEENDDGSHIENNRSEGSEITVEVSTSIKPEVPEVPTVDVEEPSSSKQSAIQLEKKETNANNNIHGLLPKDLINSKLRISGVPGLPNSNWVYEVNMCKLLKLLFSEKERLESSIASASKNMPLCFASTRSQLAQERYRQHLRESLRKVQNRIDAILSQLASSKKRGTA</sequence>
<feature type="compositionally biased region" description="Basic and acidic residues" evidence="2">
    <location>
        <begin position="179"/>
        <end position="191"/>
    </location>
</feature>
<name>A0AA39LII1_9BILA</name>